<dbReference type="EMBL" id="SLWM01000026">
    <property type="protein sequence ID" value="TCO12303.1"/>
    <property type="molecule type" value="Genomic_DNA"/>
</dbReference>
<dbReference type="Pfam" id="PF02627">
    <property type="entry name" value="CMD"/>
    <property type="match status" value="1"/>
</dbReference>
<dbReference type="InterPro" id="IPR029032">
    <property type="entry name" value="AhpD-like"/>
</dbReference>
<proteinExistence type="predicted"/>
<comment type="caution">
    <text evidence="2">The sequence shown here is derived from an EMBL/GenBank/DDBJ whole genome shotgun (WGS) entry which is preliminary data.</text>
</comment>
<evidence type="ECO:0000259" key="1">
    <source>
        <dbReference type="Pfam" id="PF02627"/>
    </source>
</evidence>
<sequence length="115" mass="11671">MSESATERPVLDLLAQMTAASVQASSLDPATLMLVRIAALVAVDAAPISYLMNLGVASEVGADAEQVRGVLAAIAPIVGTARIASATGRIVEALDVAIEVAELEALDALDAQSNE</sequence>
<dbReference type="InterPro" id="IPR003779">
    <property type="entry name" value="CMD-like"/>
</dbReference>
<dbReference type="Gene3D" id="1.20.1290.10">
    <property type="entry name" value="AhpD-like"/>
    <property type="match status" value="1"/>
</dbReference>
<feature type="domain" description="Carboxymuconolactone decarboxylase-like" evidence="1">
    <location>
        <begin position="10"/>
        <end position="87"/>
    </location>
</feature>
<keyword evidence="3" id="KW-1185">Reference proteome</keyword>
<protein>
    <submittedName>
        <fullName evidence="2">Carboxymuconolactone decarboxylase family protein</fullName>
    </submittedName>
</protein>
<dbReference type="RefSeq" id="WP_132195666.1">
    <property type="nucleotide sequence ID" value="NZ_SLWM01000026.1"/>
</dbReference>
<dbReference type="Proteomes" id="UP000295818">
    <property type="component" value="Unassembled WGS sequence"/>
</dbReference>
<gene>
    <name evidence="2" type="ORF">EV644_12646</name>
</gene>
<reference evidence="2 3" key="1">
    <citation type="journal article" date="2015" name="Stand. Genomic Sci.">
        <title>Genomic Encyclopedia of Bacterial and Archaeal Type Strains, Phase III: the genomes of soil and plant-associated and newly described type strains.</title>
        <authorList>
            <person name="Whitman W.B."/>
            <person name="Woyke T."/>
            <person name="Klenk H.P."/>
            <person name="Zhou Y."/>
            <person name="Lilburn T.G."/>
            <person name="Beck B.J."/>
            <person name="De Vos P."/>
            <person name="Vandamme P."/>
            <person name="Eisen J.A."/>
            <person name="Garrity G."/>
            <person name="Hugenholtz P."/>
            <person name="Kyrpides N.C."/>
        </authorList>
    </citation>
    <scope>NUCLEOTIDE SEQUENCE [LARGE SCALE GENOMIC DNA]</scope>
    <source>
        <strain evidence="2 3">VKM Ac-2538</strain>
    </source>
</reference>
<accession>A0ABY2B9G2</accession>
<name>A0ABY2B9G2_9ACTN</name>
<dbReference type="SUPFAM" id="SSF69118">
    <property type="entry name" value="AhpD-like"/>
    <property type="match status" value="1"/>
</dbReference>
<evidence type="ECO:0000313" key="2">
    <source>
        <dbReference type="EMBL" id="TCO12303.1"/>
    </source>
</evidence>
<evidence type="ECO:0000313" key="3">
    <source>
        <dbReference type="Proteomes" id="UP000295818"/>
    </source>
</evidence>
<organism evidence="2 3">
    <name type="scientific">Kribbella orskensis</name>
    <dbReference type="NCBI Taxonomy" id="2512216"/>
    <lineage>
        <taxon>Bacteria</taxon>
        <taxon>Bacillati</taxon>
        <taxon>Actinomycetota</taxon>
        <taxon>Actinomycetes</taxon>
        <taxon>Propionibacteriales</taxon>
        <taxon>Kribbellaceae</taxon>
        <taxon>Kribbella</taxon>
    </lineage>
</organism>